<accession>A0A8C8E6P2</accession>
<sequence length="113" mass="11601">MGNYGDVWATCPPLPPSATTRKPPNVTVTLIPSNGGAEGAGLLLCDVTAFAPRDIVVQWEGPGHAPARARLGPVTGDGPFAVLSLLRLVEGEGAAAYACVVQHPALPRPLRVA</sequence>
<dbReference type="Gene3D" id="2.60.40.10">
    <property type="entry name" value="Immunoglobulins"/>
    <property type="match status" value="1"/>
</dbReference>
<dbReference type="Ensembl" id="ENSOSUT00000004079.1">
    <property type="protein sequence ID" value="ENSOSUP00000003958.1"/>
    <property type="gene ID" value="ENSOSUG00000002874.1"/>
</dbReference>
<reference evidence="2" key="2">
    <citation type="submission" date="2025-09" db="UniProtKB">
        <authorList>
            <consortium name="Ensembl"/>
        </authorList>
    </citation>
    <scope>IDENTIFICATION</scope>
</reference>
<feature type="domain" description="Ig-like" evidence="1">
    <location>
        <begin position="24"/>
        <end position="113"/>
    </location>
</feature>
<reference evidence="2" key="1">
    <citation type="submission" date="2025-08" db="UniProtKB">
        <authorList>
            <consortium name="Ensembl"/>
        </authorList>
    </citation>
    <scope>IDENTIFICATION</scope>
</reference>
<evidence type="ECO:0000259" key="1">
    <source>
        <dbReference type="PROSITE" id="PS50835"/>
    </source>
</evidence>
<evidence type="ECO:0000313" key="3">
    <source>
        <dbReference type="Proteomes" id="UP000694552"/>
    </source>
</evidence>
<dbReference type="InterPro" id="IPR007110">
    <property type="entry name" value="Ig-like_dom"/>
</dbReference>
<dbReference type="InterPro" id="IPR036179">
    <property type="entry name" value="Ig-like_dom_sf"/>
</dbReference>
<dbReference type="InterPro" id="IPR013783">
    <property type="entry name" value="Ig-like_fold"/>
</dbReference>
<dbReference type="SUPFAM" id="SSF48726">
    <property type="entry name" value="Immunoglobulin"/>
    <property type="match status" value="1"/>
</dbReference>
<dbReference type="Pfam" id="PF07654">
    <property type="entry name" value="C1-set"/>
    <property type="match status" value="1"/>
</dbReference>
<dbReference type="Proteomes" id="UP000694552">
    <property type="component" value="Unplaced"/>
</dbReference>
<dbReference type="InterPro" id="IPR003006">
    <property type="entry name" value="Ig/MHC_CS"/>
</dbReference>
<name>A0A8C8E6P2_9STRI</name>
<dbReference type="SMART" id="SM00407">
    <property type="entry name" value="IGc1"/>
    <property type="match status" value="1"/>
</dbReference>
<dbReference type="CDD" id="cd00098">
    <property type="entry name" value="IgC1"/>
    <property type="match status" value="1"/>
</dbReference>
<dbReference type="PROSITE" id="PS00290">
    <property type="entry name" value="IG_MHC"/>
    <property type="match status" value="1"/>
</dbReference>
<evidence type="ECO:0000313" key="2">
    <source>
        <dbReference type="Ensembl" id="ENSOSUP00000003958.1"/>
    </source>
</evidence>
<proteinExistence type="predicted"/>
<dbReference type="AlphaFoldDB" id="A0A8C8E6P2"/>
<dbReference type="PROSITE" id="PS50835">
    <property type="entry name" value="IG_LIKE"/>
    <property type="match status" value="1"/>
</dbReference>
<protein>
    <recommendedName>
        <fullName evidence="1">Ig-like domain-containing protein</fullName>
    </recommendedName>
</protein>
<keyword evidence="3" id="KW-1185">Reference proteome</keyword>
<dbReference type="InterPro" id="IPR003597">
    <property type="entry name" value="Ig_C1-set"/>
</dbReference>
<organism evidence="2 3">
    <name type="scientific">Otus sunia</name>
    <name type="common">Oriental scops-owl</name>
    <dbReference type="NCBI Taxonomy" id="257818"/>
    <lineage>
        <taxon>Eukaryota</taxon>
        <taxon>Metazoa</taxon>
        <taxon>Chordata</taxon>
        <taxon>Craniata</taxon>
        <taxon>Vertebrata</taxon>
        <taxon>Euteleostomi</taxon>
        <taxon>Archelosauria</taxon>
        <taxon>Archosauria</taxon>
        <taxon>Dinosauria</taxon>
        <taxon>Saurischia</taxon>
        <taxon>Theropoda</taxon>
        <taxon>Coelurosauria</taxon>
        <taxon>Aves</taxon>
        <taxon>Neognathae</taxon>
        <taxon>Neoaves</taxon>
        <taxon>Telluraves</taxon>
        <taxon>Strigiformes</taxon>
        <taxon>Strigidae</taxon>
        <taxon>Otus</taxon>
    </lineage>
</organism>